<accession>A0A6A5UL10</accession>
<dbReference type="Proteomes" id="UP000800036">
    <property type="component" value="Unassembled WGS sequence"/>
</dbReference>
<proteinExistence type="predicted"/>
<sequence>MYRVVRDQYNTQHLQNLFNNRLPQDPEQTETCGTILSTRSKLQDYSNKVTS</sequence>
<reference evidence="1" key="1">
    <citation type="journal article" date="2020" name="Stud. Mycol.">
        <title>101 Dothideomycetes genomes: a test case for predicting lifestyles and emergence of pathogens.</title>
        <authorList>
            <person name="Haridas S."/>
            <person name="Albert R."/>
            <person name="Binder M."/>
            <person name="Bloem J."/>
            <person name="Labutti K."/>
            <person name="Salamov A."/>
            <person name="Andreopoulos B."/>
            <person name="Baker S."/>
            <person name="Barry K."/>
            <person name="Bills G."/>
            <person name="Bluhm B."/>
            <person name="Cannon C."/>
            <person name="Castanera R."/>
            <person name="Culley D."/>
            <person name="Daum C."/>
            <person name="Ezra D."/>
            <person name="Gonzalez J."/>
            <person name="Henrissat B."/>
            <person name="Kuo A."/>
            <person name="Liang C."/>
            <person name="Lipzen A."/>
            <person name="Lutzoni F."/>
            <person name="Magnuson J."/>
            <person name="Mondo S."/>
            <person name="Nolan M."/>
            <person name="Ohm R."/>
            <person name="Pangilinan J."/>
            <person name="Park H.-J."/>
            <person name="Ramirez L."/>
            <person name="Alfaro M."/>
            <person name="Sun H."/>
            <person name="Tritt A."/>
            <person name="Yoshinaga Y."/>
            <person name="Zwiers L.-H."/>
            <person name="Turgeon B."/>
            <person name="Goodwin S."/>
            <person name="Spatafora J."/>
            <person name="Crous P."/>
            <person name="Grigoriev I."/>
        </authorList>
    </citation>
    <scope>NUCLEOTIDE SEQUENCE</scope>
    <source>
        <strain evidence="1">CBS 107.79</strain>
    </source>
</reference>
<name>A0A6A5UL10_9PLEO</name>
<dbReference type="EMBL" id="ML976763">
    <property type="protein sequence ID" value="KAF1965374.1"/>
    <property type="molecule type" value="Genomic_DNA"/>
</dbReference>
<protein>
    <submittedName>
        <fullName evidence="1">Uncharacterized protein</fullName>
    </submittedName>
</protein>
<gene>
    <name evidence="1" type="ORF">BU23DRAFT_561116</name>
</gene>
<evidence type="ECO:0000313" key="1">
    <source>
        <dbReference type="EMBL" id="KAF1965374.1"/>
    </source>
</evidence>
<evidence type="ECO:0000313" key="2">
    <source>
        <dbReference type="Proteomes" id="UP000800036"/>
    </source>
</evidence>
<dbReference type="AlphaFoldDB" id="A0A6A5UL10"/>
<keyword evidence="2" id="KW-1185">Reference proteome</keyword>
<organism evidence="1 2">
    <name type="scientific">Bimuria novae-zelandiae CBS 107.79</name>
    <dbReference type="NCBI Taxonomy" id="1447943"/>
    <lineage>
        <taxon>Eukaryota</taxon>
        <taxon>Fungi</taxon>
        <taxon>Dikarya</taxon>
        <taxon>Ascomycota</taxon>
        <taxon>Pezizomycotina</taxon>
        <taxon>Dothideomycetes</taxon>
        <taxon>Pleosporomycetidae</taxon>
        <taxon>Pleosporales</taxon>
        <taxon>Massarineae</taxon>
        <taxon>Didymosphaeriaceae</taxon>
        <taxon>Bimuria</taxon>
    </lineage>
</organism>